<sequence>MTNTTEEYSFPVPDFFESFEELTISKILKRLNNFDTSFLQVDQITGAEQITVKHMYAITDNAIVGRKVIFSMPGRMETPAQEELKKMAVAAGWNWLTITEHSFGFNSYTKFYLSRKF</sequence>
<dbReference type="Proteomes" id="UP000225448">
    <property type="component" value="Segment"/>
</dbReference>
<gene>
    <name evidence="1" type="ORF">PHABIO_272</name>
</gene>
<accession>A0A1Y0SYR4</accession>
<proteinExistence type="predicted"/>
<keyword evidence="2" id="KW-1185">Reference proteome</keyword>
<reference evidence="1 2" key="1">
    <citation type="submission" date="2017-05" db="EMBL/GenBank/DDBJ databases">
        <authorList>
            <person name="Song R."/>
            <person name="Chenine A.L."/>
            <person name="Ruprecht R.M."/>
        </authorList>
    </citation>
    <scope>NUCLEOTIDE SEQUENCE [LARGE SCALE GENOMIC DNA]</scope>
</reference>
<protein>
    <submittedName>
        <fullName evidence="1">Uncharacterized protein</fullName>
    </submittedName>
</protein>
<organism evidence="1 2">
    <name type="scientific">Pseudomonas phage Phabio</name>
    <dbReference type="NCBI Taxonomy" id="2006668"/>
    <lineage>
        <taxon>Viruses</taxon>
        <taxon>Duplodnaviria</taxon>
        <taxon>Heunggongvirae</taxon>
        <taxon>Uroviricota</taxon>
        <taxon>Caudoviricetes</taxon>
        <taxon>Chimalliviridae</taxon>
        <taxon>Phabiovirus</taxon>
        <taxon>Phabiovirus phabio</taxon>
    </lineage>
</organism>
<dbReference type="EMBL" id="MF042360">
    <property type="protein sequence ID" value="ARV76903.1"/>
    <property type="molecule type" value="Genomic_DNA"/>
</dbReference>
<evidence type="ECO:0000313" key="1">
    <source>
        <dbReference type="EMBL" id="ARV76903.1"/>
    </source>
</evidence>
<evidence type="ECO:0000313" key="2">
    <source>
        <dbReference type="Proteomes" id="UP000225448"/>
    </source>
</evidence>
<name>A0A1Y0SYR4_9CAUD</name>